<proteinExistence type="predicted"/>
<evidence type="ECO:0000313" key="2">
    <source>
        <dbReference type="Proteomes" id="UP001499854"/>
    </source>
</evidence>
<dbReference type="RefSeq" id="WP_344663292.1">
    <property type="nucleotide sequence ID" value="NZ_BAAAQM010000113.1"/>
</dbReference>
<name>A0ABP5F038_9ACTN</name>
<gene>
    <name evidence="1" type="ORF">GCM10009838_88780</name>
</gene>
<organism evidence="1 2">
    <name type="scientific">Catenulispora subtropica</name>
    <dbReference type="NCBI Taxonomy" id="450798"/>
    <lineage>
        <taxon>Bacteria</taxon>
        <taxon>Bacillati</taxon>
        <taxon>Actinomycetota</taxon>
        <taxon>Actinomycetes</taxon>
        <taxon>Catenulisporales</taxon>
        <taxon>Catenulisporaceae</taxon>
        <taxon>Catenulispora</taxon>
    </lineage>
</organism>
<protein>
    <submittedName>
        <fullName evidence="1">Uncharacterized protein</fullName>
    </submittedName>
</protein>
<dbReference type="EMBL" id="BAAAQM010000113">
    <property type="protein sequence ID" value="GAA2008877.1"/>
    <property type="molecule type" value="Genomic_DNA"/>
</dbReference>
<accession>A0ABP5F038</accession>
<dbReference type="Proteomes" id="UP001499854">
    <property type="component" value="Unassembled WGS sequence"/>
</dbReference>
<evidence type="ECO:0000313" key="1">
    <source>
        <dbReference type="EMBL" id="GAA2008877.1"/>
    </source>
</evidence>
<sequence length="100" mass="10551">MTHVWITTADGDLLRADQIRQINVVEGLRVVTRSGSQFLVADVEGRQAALTAARELASAIAEADTWSWAAELDVVSDGTGWTVRAVPMREAGAAAEAGDG</sequence>
<comment type="caution">
    <text evidence="1">The sequence shown here is derived from an EMBL/GenBank/DDBJ whole genome shotgun (WGS) entry which is preliminary data.</text>
</comment>
<keyword evidence="2" id="KW-1185">Reference proteome</keyword>
<reference evidence="2" key="1">
    <citation type="journal article" date="2019" name="Int. J. Syst. Evol. Microbiol.">
        <title>The Global Catalogue of Microorganisms (GCM) 10K type strain sequencing project: providing services to taxonomists for standard genome sequencing and annotation.</title>
        <authorList>
            <consortium name="The Broad Institute Genomics Platform"/>
            <consortium name="The Broad Institute Genome Sequencing Center for Infectious Disease"/>
            <person name="Wu L."/>
            <person name="Ma J."/>
        </authorList>
    </citation>
    <scope>NUCLEOTIDE SEQUENCE [LARGE SCALE GENOMIC DNA]</scope>
    <source>
        <strain evidence="2">JCM 16013</strain>
    </source>
</reference>